<dbReference type="GO" id="GO:0006529">
    <property type="term" value="P:asparagine biosynthetic process"/>
    <property type="evidence" value="ECO:0007669"/>
    <property type="project" value="UniProtKB-KW"/>
</dbReference>
<evidence type="ECO:0000256" key="1">
    <source>
        <dbReference type="ARBA" id="ARBA00005187"/>
    </source>
</evidence>
<comment type="catalytic activity">
    <reaction evidence="7">
        <text>L-aspartate + L-glutamine + ATP + H2O = L-asparagine + L-glutamate + AMP + diphosphate + H(+)</text>
        <dbReference type="Rhea" id="RHEA:12228"/>
        <dbReference type="ChEBI" id="CHEBI:15377"/>
        <dbReference type="ChEBI" id="CHEBI:15378"/>
        <dbReference type="ChEBI" id="CHEBI:29985"/>
        <dbReference type="ChEBI" id="CHEBI:29991"/>
        <dbReference type="ChEBI" id="CHEBI:30616"/>
        <dbReference type="ChEBI" id="CHEBI:33019"/>
        <dbReference type="ChEBI" id="CHEBI:58048"/>
        <dbReference type="ChEBI" id="CHEBI:58359"/>
        <dbReference type="ChEBI" id="CHEBI:456215"/>
        <dbReference type="EC" id="6.3.5.4"/>
    </reaction>
</comment>
<dbReference type="InterPro" id="IPR014729">
    <property type="entry name" value="Rossmann-like_a/b/a_fold"/>
</dbReference>
<evidence type="ECO:0000256" key="8">
    <source>
        <dbReference type="PIRSR" id="PIRSR001589-1"/>
    </source>
</evidence>
<protein>
    <recommendedName>
        <fullName evidence="3">asparagine synthase (glutamine-hydrolyzing)</fullName>
        <ecNumber evidence="3">6.3.5.4</ecNumber>
    </recommendedName>
</protein>
<keyword evidence="5 9" id="KW-0067">ATP-binding</keyword>
<dbReference type="InterPro" id="IPR029055">
    <property type="entry name" value="Ntn_hydrolases_N"/>
</dbReference>
<gene>
    <name evidence="12" type="primary">asnB</name>
    <name evidence="12" type="ORF">DQK91_09225</name>
</gene>
<dbReference type="GO" id="GO:0005829">
    <property type="term" value="C:cytosol"/>
    <property type="evidence" value="ECO:0007669"/>
    <property type="project" value="TreeGrafter"/>
</dbReference>
<dbReference type="GO" id="GO:0004066">
    <property type="term" value="F:asparagine synthase (glutamine-hydrolyzing) activity"/>
    <property type="evidence" value="ECO:0007669"/>
    <property type="project" value="UniProtKB-EC"/>
</dbReference>
<dbReference type="SUPFAM" id="SSF52402">
    <property type="entry name" value="Adenine nucleotide alpha hydrolases-like"/>
    <property type="match status" value="1"/>
</dbReference>
<dbReference type="PANTHER" id="PTHR43284:SF1">
    <property type="entry name" value="ASPARAGINE SYNTHETASE"/>
    <property type="match status" value="1"/>
</dbReference>
<evidence type="ECO:0000256" key="10">
    <source>
        <dbReference type="PIRSR" id="PIRSR001589-3"/>
    </source>
</evidence>
<organism evidence="12 13">
    <name type="scientific">Oceanidesulfovibrio marinus</name>
    <dbReference type="NCBI Taxonomy" id="370038"/>
    <lineage>
        <taxon>Bacteria</taxon>
        <taxon>Pseudomonadati</taxon>
        <taxon>Thermodesulfobacteriota</taxon>
        <taxon>Desulfovibrionia</taxon>
        <taxon>Desulfovibrionales</taxon>
        <taxon>Desulfovibrionaceae</taxon>
        <taxon>Oceanidesulfovibrio</taxon>
    </lineage>
</organism>
<keyword evidence="4 9" id="KW-0547">Nucleotide-binding</keyword>
<dbReference type="EC" id="6.3.5.4" evidence="3"/>
<evidence type="ECO:0000256" key="4">
    <source>
        <dbReference type="ARBA" id="ARBA00022741"/>
    </source>
</evidence>
<feature type="site" description="Important for beta-aspartyl-AMP intermediate formation" evidence="10">
    <location>
        <position position="376"/>
    </location>
</feature>
<dbReference type="RefSeq" id="WP_144305071.1">
    <property type="nucleotide sequence ID" value="NZ_QMIF01000005.1"/>
</dbReference>
<proteinExistence type="inferred from homology"/>
<dbReference type="SUPFAM" id="SSF56235">
    <property type="entry name" value="N-terminal nucleophile aminohydrolases (Ntn hydrolases)"/>
    <property type="match status" value="1"/>
</dbReference>
<dbReference type="AlphaFoldDB" id="A0A6P1ZGE2"/>
<dbReference type="InterPro" id="IPR006426">
    <property type="entry name" value="Asn_synth_AEB"/>
</dbReference>
<dbReference type="InterPro" id="IPR001962">
    <property type="entry name" value="Asn_synthase"/>
</dbReference>
<evidence type="ECO:0000256" key="9">
    <source>
        <dbReference type="PIRSR" id="PIRSR001589-2"/>
    </source>
</evidence>
<dbReference type="Gene3D" id="3.40.50.620">
    <property type="entry name" value="HUPs"/>
    <property type="match status" value="1"/>
</dbReference>
<evidence type="ECO:0000256" key="5">
    <source>
        <dbReference type="ARBA" id="ARBA00022840"/>
    </source>
</evidence>
<dbReference type="Proteomes" id="UP000434052">
    <property type="component" value="Unassembled WGS sequence"/>
</dbReference>
<comment type="pathway">
    <text evidence="1">Amino-acid biosynthesis; L-asparagine biosynthesis; L-asparagine from L-aspartate (L-Gln route): step 1/1.</text>
</comment>
<dbReference type="PANTHER" id="PTHR43284">
    <property type="entry name" value="ASPARAGINE SYNTHETASE (GLUTAMINE-HYDROLYZING)"/>
    <property type="match status" value="1"/>
</dbReference>
<dbReference type="Pfam" id="PF13522">
    <property type="entry name" value="GATase_6"/>
    <property type="match status" value="1"/>
</dbReference>
<accession>A0A6P1ZGE2</accession>
<name>A0A6P1ZGE2_9BACT</name>
<dbReference type="Pfam" id="PF00733">
    <property type="entry name" value="Asn_synthase"/>
    <property type="match status" value="1"/>
</dbReference>
<dbReference type="OrthoDB" id="9763290at2"/>
<dbReference type="GO" id="GO:0005524">
    <property type="term" value="F:ATP binding"/>
    <property type="evidence" value="ECO:0007669"/>
    <property type="project" value="UniProtKB-KW"/>
</dbReference>
<comment type="similarity">
    <text evidence="2">Belongs to the asparagine synthetase family.</text>
</comment>
<feature type="active site" description="For GATase activity" evidence="8">
    <location>
        <position position="2"/>
    </location>
</feature>
<evidence type="ECO:0000256" key="3">
    <source>
        <dbReference type="ARBA" id="ARBA00012737"/>
    </source>
</evidence>
<dbReference type="CDD" id="cd00712">
    <property type="entry name" value="AsnB"/>
    <property type="match status" value="1"/>
</dbReference>
<evidence type="ECO:0000313" key="13">
    <source>
        <dbReference type="Proteomes" id="UP000434052"/>
    </source>
</evidence>
<reference evidence="12 13" key="1">
    <citation type="submission" date="2018-06" db="EMBL/GenBank/DDBJ databases">
        <title>Complete genome of Desulfovibrio marinus P48SEP.</title>
        <authorList>
            <person name="Crispim J.S."/>
            <person name="Vidigal P.M.P."/>
            <person name="Silva L.C.F."/>
            <person name="Araujo L.C."/>
            <person name="Laguardia C.N."/>
            <person name="Dias R.S."/>
            <person name="Sousa M.P."/>
            <person name="Paula S.O."/>
            <person name="Silva C."/>
        </authorList>
    </citation>
    <scope>NUCLEOTIDE SEQUENCE [LARGE SCALE GENOMIC DNA]</scope>
    <source>
        <strain evidence="12 13">P48SEP</strain>
    </source>
</reference>
<evidence type="ECO:0000256" key="2">
    <source>
        <dbReference type="ARBA" id="ARBA00005752"/>
    </source>
</evidence>
<evidence type="ECO:0000313" key="12">
    <source>
        <dbReference type="EMBL" id="TVM34075.1"/>
    </source>
</evidence>
<dbReference type="InterPro" id="IPR051786">
    <property type="entry name" value="ASN_synthetase/amidase"/>
</dbReference>
<evidence type="ECO:0000256" key="7">
    <source>
        <dbReference type="ARBA" id="ARBA00048741"/>
    </source>
</evidence>
<dbReference type="Gene3D" id="3.60.20.10">
    <property type="entry name" value="Glutamine Phosphoribosylpyrophosphate, subunit 1, domain 1"/>
    <property type="match status" value="1"/>
</dbReference>
<feature type="binding site" evidence="9">
    <location>
        <position position="103"/>
    </location>
    <ligand>
        <name>L-glutamine</name>
        <dbReference type="ChEBI" id="CHEBI:58359"/>
    </ligand>
</feature>
<dbReference type="InterPro" id="IPR033738">
    <property type="entry name" value="AsnB_N"/>
</dbReference>
<keyword evidence="8" id="KW-0028">Amino-acid biosynthesis</keyword>
<dbReference type="NCBIfam" id="TIGR01536">
    <property type="entry name" value="asn_synth_AEB"/>
    <property type="match status" value="1"/>
</dbReference>
<dbReference type="InterPro" id="IPR017932">
    <property type="entry name" value="GATase_2_dom"/>
</dbReference>
<dbReference type="PROSITE" id="PS51278">
    <property type="entry name" value="GATASE_TYPE_2"/>
    <property type="match status" value="1"/>
</dbReference>
<keyword evidence="8" id="KW-0061">Asparagine biosynthesis</keyword>
<dbReference type="CDD" id="cd01991">
    <property type="entry name" value="Asn_synthase_B_C"/>
    <property type="match status" value="1"/>
</dbReference>
<comment type="caution">
    <text evidence="12">The sequence shown here is derived from an EMBL/GenBank/DDBJ whole genome shotgun (WGS) entry which is preliminary data.</text>
</comment>
<feature type="domain" description="Glutamine amidotransferase type-2" evidence="11">
    <location>
        <begin position="2"/>
        <end position="216"/>
    </location>
</feature>
<sequence>MCGIVGFVSCGSQRGTDAESREWLLAMAESMIHRGPDGGGVWVENGVALGHRRLSIIDLQTGAQPMVDACNRAVIVFNGEIYNFAELREELRSAGRSFRTRSDTEVLLNAYLTWGPGCLDRLEGMFSFVIWDKEKRRIFAARDRFGKKPFYYTLQNGYFAFSSEITALTRHPRLSFSVTTSVLSRFLAYEYVPAPESIYRQVRKLPPSHYLMFDLERCPDDVRLERYWEMPLPEAESSRRYSGPAALEERCEELRELLRRAVRRRLVSDVPLGLFLSGGVDSSAVAVTMASMVDSVQTFSAAFSEESYDESPYARQVAELIGSDHHEYMLSANGCGEHLPEIVSRLDEPLADPSLVPTYLLSKASRKHVTVALGGDGPDELFTGYEYYYGFRIAKRLLRIPEAIRAPAEWATRFLPASSNYVNYRFAARMFLAGLHCPTWMRVQRWLTALSSEAQHAIWKENRAPDLDPGTLFEPTRELFEAYPSDDELGRAVYVFARQYMTDYVLMKVDRASMMHSLEMRAPFLDRDLAEFACRLPLRFRLRGSTRKWLLKKAMEPLLPAEILNRPKRGFLIPAAQWLRTSLKPCMDELMSEEALRRHNLFDPKAVRRMIDEHHSGRVDHRKALWTLLVLHIWLNNHSPTIE</sequence>
<dbReference type="PIRSF" id="PIRSF001589">
    <property type="entry name" value="Asn_synthetase_glu-h"/>
    <property type="match status" value="1"/>
</dbReference>
<keyword evidence="12" id="KW-0436">Ligase</keyword>
<evidence type="ECO:0000256" key="6">
    <source>
        <dbReference type="ARBA" id="ARBA00022962"/>
    </source>
</evidence>
<keyword evidence="6 8" id="KW-0315">Glutamine amidotransferase</keyword>
<evidence type="ECO:0000259" key="11">
    <source>
        <dbReference type="PROSITE" id="PS51278"/>
    </source>
</evidence>
<dbReference type="EMBL" id="QMIF01000005">
    <property type="protein sequence ID" value="TVM34075.1"/>
    <property type="molecule type" value="Genomic_DNA"/>
</dbReference>